<dbReference type="PANTHER" id="PTHR22937:SF122">
    <property type="entry name" value="RING-TYPE E3 UBIQUITIN TRANSFERASE"/>
    <property type="match status" value="1"/>
</dbReference>
<dbReference type="InterPro" id="IPR013083">
    <property type="entry name" value="Znf_RING/FYVE/PHD"/>
</dbReference>
<dbReference type="Proteomes" id="UP001237642">
    <property type="component" value="Unassembled WGS sequence"/>
</dbReference>
<dbReference type="GO" id="GO:0008270">
    <property type="term" value="F:zinc ion binding"/>
    <property type="evidence" value="ECO:0007669"/>
    <property type="project" value="UniProtKB-KW"/>
</dbReference>
<reference evidence="11" key="1">
    <citation type="submission" date="2023-02" db="EMBL/GenBank/DDBJ databases">
        <title>Genome of toxic invasive species Heracleum sosnowskyi carries increased number of genes despite the absence of recent whole-genome duplications.</title>
        <authorList>
            <person name="Schelkunov M."/>
            <person name="Shtratnikova V."/>
            <person name="Makarenko M."/>
            <person name="Klepikova A."/>
            <person name="Omelchenko D."/>
            <person name="Novikova G."/>
            <person name="Obukhova E."/>
            <person name="Bogdanov V."/>
            <person name="Penin A."/>
            <person name="Logacheva M."/>
        </authorList>
    </citation>
    <scope>NUCLEOTIDE SEQUENCE</scope>
    <source>
        <strain evidence="11">Hsosn_3</strain>
        <tissue evidence="11">Leaf</tissue>
    </source>
</reference>
<evidence type="ECO:0000259" key="10">
    <source>
        <dbReference type="PROSITE" id="PS50089"/>
    </source>
</evidence>
<dbReference type="Gene3D" id="3.30.40.10">
    <property type="entry name" value="Zinc/RING finger domain, C3HC4 (zinc finger)"/>
    <property type="match status" value="1"/>
</dbReference>
<evidence type="ECO:0000256" key="4">
    <source>
        <dbReference type="ARBA" id="ARBA00022723"/>
    </source>
</evidence>
<dbReference type="AlphaFoldDB" id="A0AAD8ILJ8"/>
<dbReference type="InterPro" id="IPR001841">
    <property type="entry name" value="Znf_RING"/>
</dbReference>
<dbReference type="PANTHER" id="PTHR22937">
    <property type="entry name" value="E3 UBIQUITIN-PROTEIN LIGASE RNF165"/>
    <property type="match status" value="1"/>
</dbReference>
<sequence length="344" mass="38271">MAENNRYRNSKNQPIIDTDPTPLKLPSIIQSTRCKSTISSLLLSSPPESTTPKKKSFTTFRGLGCAASAQVSVPEVIRTSANWEAKKVRKNKEKKSKGPFHAVAMVHGNSYASSSSTSVVDPDGWCGPGIGFATEPASSVDCVVSRRPISGRGKVDGVKMNQREQRTFFGGRRMGNPEATSFSDAEPEFGMSQPRLDVFNYRHHRHVRNRSPEGLAEIVMLQSSLLMGGRSDGLDRYRDLRLDVDSMSYEELLDLGDRIGYVSTGLREDEIIRSLRKTKLSPLDQLSSDIPTEWKCSICQEEYTADDEMGKLDCGHTYHMQCIQRWLVKKNACPICKTAVASQQ</sequence>
<keyword evidence="7" id="KW-0862">Zinc</keyword>
<evidence type="ECO:0000313" key="12">
    <source>
        <dbReference type="Proteomes" id="UP001237642"/>
    </source>
</evidence>
<dbReference type="GO" id="GO:0061630">
    <property type="term" value="F:ubiquitin protein ligase activity"/>
    <property type="evidence" value="ECO:0007669"/>
    <property type="project" value="UniProtKB-EC"/>
</dbReference>
<name>A0AAD8ILJ8_9APIA</name>
<dbReference type="PROSITE" id="PS50089">
    <property type="entry name" value="ZF_RING_2"/>
    <property type="match status" value="1"/>
</dbReference>
<comment type="caution">
    <text evidence="11">The sequence shown here is derived from an EMBL/GenBank/DDBJ whole genome shotgun (WGS) entry which is preliminary data.</text>
</comment>
<accession>A0AAD8ILJ8</accession>
<evidence type="ECO:0000256" key="7">
    <source>
        <dbReference type="ARBA" id="ARBA00022833"/>
    </source>
</evidence>
<evidence type="ECO:0000256" key="8">
    <source>
        <dbReference type="PROSITE-ProRule" id="PRU00175"/>
    </source>
</evidence>
<dbReference type="EMBL" id="JAUIZM010000004">
    <property type="protein sequence ID" value="KAK1387950.1"/>
    <property type="molecule type" value="Genomic_DNA"/>
</dbReference>
<feature type="region of interest" description="Disordered" evidence="9">
    <location>
        <begin position="1"/>
        <end position="23"/>
    </location>
</feature>
<evidence type="ECO:0000256" key="6">
    <source>
        <dbReference type="ARBA" id="ARBA00022786"/>
    </source>
</evidence>
<dbReference type="SUPFAM" id="SSF57850">
    <property type="entry name" value="RING/U-box"/>
    <property type="match status" value="1"/>
</dbReference>
<feature type="domain" description="RING-type" evidence="10">
    <location>
        <begin position="296"/>
        <end position="337"/>
    </location>
</feature>
<evidence type="ECO:0000256" key="2">
    <source>
        <dbReference type="ARBA" id="ARBA00012483"/>
    </source>
</evidence>
<dbReference type="InterPro" id="IPR045191">
    <property type="entry name" value="MBR1/2-like"/>
</dbReference>
<protein>
    <recommendedName>
        <fullName evidence="2">RING-type E3 ubiquitin transferase</fullName>
        <ecNumber evidence="2">2.3.2.27</ecNumber>
    </recommendedName>
</protein>
<keyword evidence="5 8" id="KW-0863">Zinc-finger</keyword>
<evidence type="ECO:0000256" key="9">
    <source>
        <dbReference type="SAM" id="MobiDB-lite"/>
    </source>
</evidence>
<proteinExistence type="predicted"/>
<keyword evidence="4" id="KW-0479">Metal-binding</keyword>
<keyword evidence="6" id="KW-0833">Ubl conjugation pathway</keyword>
<organism evidence="11 12">
    <name type="scientific">Heracleum sosnowskyi</name>
    <dbReference type="NCBI Taxonomy" id="360622"/>
    <lineage>
        <taxon>Eukaryota</taxon>
        <taxon>Viridiplantae</taxon>
        <taxon>Streptophyta</taxon>
        <taxon>Embryophyta</taxon>
        <taxon>Tracheophyta</taxon>
        <taxon>Spermatophyta</taxon>
        <taxon>Magnoliopsida</taxon>
        <taxon>eudicotyledons</taxon>
        <taxon>Gunneridae</taxon>
        <taxon>Pentapetalae</taxon>
        <taxon>asterids</taxon>
        <taxon>campanulids</taxon>
        <taxon>Apiales</taxon>
        <taxon>Apiaceae</taxon>
        <taxon>Apioideae</taxon>
        <taxon>apioid superclade</taxon>
        <taxon>Tordylieae</taxon>
        <taxon>Tordyliinae</taxon>
        <taxon>Heracleum</taxon>
    </lineage>
</organism>
<dbReference type="EC" id="2.3.2.27" evidence="2"/>
<comment type="catalytic activity">
    <reaction evidence="1">
        <text>S-ubiquitinyl-[E2 ubiquitin-conjugating enzyme]-L-cysteine + [acceptor protein]-L-lysine = [E2 ubiquitin-conjugating enzyme]-L-cysteine + N(6)-ubiquitinyl-[acceptor protein]-L-lysine.</text>
        <dbReference type="EC" id="2.3.2.27"/>
    </reaction>
</comment>
<dbReference type="Pfam" id="PF13639">
    <property type="entry name" value="zf-RING_2"/>
    <property type="match status" value="1"/>
</dbReference>
<keyword evidence="12" id="KW-1185">Reference proteome</keyword>
<evidence type="ECO:0000256" key="3">
    <source>
        <dbReference type="ARBA" id="ARBA00022679"/>
    </source>
</evidence>
<evidence type="ECO:0000256" key="5">
    <source>
        <dbReference type="ARBA" id="ARBA00022771"/>
    </source>
</evidence>
<reference evidence="11" key="2">
    <citation type="submission" date="2023-05" db="EMBL/GenBank/DDBJ databases">
        <authorList>
            <person name="Schelkunov M.I."/>
        </authorList>
    </citation>
    <scope>NUCLEOTIDE SEQUENCE</scope>
    <source>
        <strain evidence="11">Hsosn_3</strain>
        <tissue evidence="11">Leaf</tissue>
    </source>
</reference>
<dbReference type="SMART" id="SM00184">
    <property type="entry name" value="RING"/>
    <property type="match status" value="1"/>
</dbReference>
<evidence type="ECO:0000256" key="1">
    <source>
        <dbReference type="ARBA" id="ARBA00000900"/>
    </source>
</evidence>
<evidence type="ECO:0000313" key="11">
    <source>
        <dbReference type="EMBL" id="KAK1387950.1"/>
    </source>
</evidence>
<gene>
    <name evidence="11" type="ORF">POM88_016128</name>
</gene>
<keyword evidence="3" id="KW-0808">Transferase</keyword>